<dbReference type="EMBL" id="MRDE01000046">
    <property type="protein sequence ID" value="OMH24845.1"/>
    <property type="molecule type" value="Genomic_DNA"/>
</dbReference>
<sequence>MVVHAEVTERSLDLDRLVAAAGSDRCGAVVSFSGVIRNHDGGRAVDRLSYSAHPQAGAVIVEVAAGIAAAHDGVRIAVAHRVGDLRIGEAALVAAVAAAHRAEAFAACADLIETVKARVPIWKQQYFPDGTNEWVGL</sequence>
<name>A0A1R1LBC7_9MICC</name>
<dbReference type="Proteomes" id="UP000187085">
    <property type="component" value="Unassembled WGS sequence"/>
</dbReference>
<dbReference type="SUPFAM" id="SSF54690">
    <property type="entry name" value="Molybdopterin synthase subunit MoaE"/>
    <property type="match status" value="1"/>
</dbReference>
<reference evidence="1 2" key="1">
    <citation type="submission" date="2016-12" db="EMBL/GenBank/DDBJ databases">
        <title>Draft genome of Tersicoccus phoenicis 1P05MA.</title>
        <authorList>
            <person name="Nakajima Y."/>
            <person name="Yoshizawa S."/>
            <person name="Nakamura K."/>
            <person name="Ogura Y."/>
            <person name="Hayashi T."/>
            <person name="Kogure K."/>
        </authorList>
    </citation>
    <scope>NUCLEOTIDE SEQUENCE [LARGE SCALE GENOMIC DNA]</scope>
    <source>
        <strain evidence="1 2">1p05MA</strain>
    </source>
</reference>
<dbReference type="InterPro" id="IPR036563">
    <property type="entry name" value="MoaE_sf"/>
</dbReference>
<gene>
    <name evidence="1" type="ORF">BKD30_07185</name>
</gene>
<evidence type="ECO:0000313" key="1">
    <source>
        <dbReference type="EMBL" id="OMH24845.1"/>
    </source>
</evidence>
<dbReference type="CDD" id="cd00756">
    <property type="entry name" value="MoaE"/>
    <property type="match status" value="1"/>
</dbReference>
<dbReference type="InterPro" id="IPR003448">
    <property type="entry name" value="Mopterin_biosynth_MoaE"/>
</dbReference>
<dbReference type="GO" id="GO:0006777">
    <property type="term" value="P:Mo-molybdopterin cofactor biosynthetic process"/>
    <property type="evidence" value="ECO:0007669"/>
    <property type="project" value="InterPro"/>
</dbReference>
<comment type="caution">
    <text evidence="1">The sequence shown here is derived from an EMBL/GenBank/DDBJ whole genome shotgun (WGS) entry which is preliminary data.</text>
</comment>
<dbReference type="PANTHER" id="PTHR23404">
    <property type="entry name" value="MOLYBDOPTERIN SYNTHASE RELATED"/>
    <property type="match status" value="1"/>
</dbReference>
<dbReference type="Gene3D" id="3.90.1170.40">
    <property type="entry name" value="Molybdopterin biosynthesis MoaE subunit"/>
    <property type="match status" value="1"/>
</dbReference>
<organism evidence="1 2">
    <name type="scientific">Tersicoccus phoenicis</name>
    <dbReference type="NCBI Taxonomy" id="554083"/>
    <lineage>
        <taxon>Bacteria</taxon>
        <taxon>Bacillati</taxon>
        <taxon>Actinomycetota</taxon>
        <taxon>Actinomycetes</taxon>
        <taxon>Micrococcales</taxon>
        <taxon>Micrococcaceae</taxon>
        <taxon>Tersicoccus</taxon>
    </lineage>
</organism>
<evidence type="ECO:0000313" key="2">
    <source>
        <dbReference type="Proteomes" id="UP000187085"/>
    </source>
</evidence>
<proteinExistence type="predicted"/>
<accession>A0A1R1LBC7</accession>
<keyword evidence="2" id="KW-1185">Reference proteome</keyword>
<dbReference type="Pfam" id="PF02391">
    <property type="entry name" value="MoaE"/>
    <property type="match status" value="1"/>
</dbReference>
<dbReference type="STRING" id="554083.BKD30_07185"/>
<protein>
    <submittedName>
        <fullName evidence="1">Molybdenum cofactor biosynthesis protein MoaE</fullName>
    </submittedName>
</protein>
<dbReference type="AlphaFoldDB" id="A0A1R1LBC7"/>